<gene>
    <name evidence="1" type="ORF">DW192_00815</name>
</gene>
<dbReference type="EMBL" id="QRKB01000001">
    <property type="protein sequence ID" value="RHH85301.1"/>
    <property type="molecule type" value="Genomic_DNA"/>
</dbReference>
<dbReference type="AlphaFoldDB" id="A0A414YGN7"/>
<protein>
    <submittedName>
        <fullName evidence="1">Uncharacterized protein</fullName>
    </submittedName>
</protein>
<organism evidence="1 2">
    <name type="scientific">Segatella copri</name>
    <dbReference type="NCBI Taxonomy" id="165179"/>
    <lineage>
        <taxon>Bacteria</taxon>
        <taxon>Pseudomonadati</taxon>
        <taxon>Bacteroidota</taxon>
        <taxon>Bacteroidia</taxon>
        <taxon>Bacteroidales</taxon>
        <taxon>Prevotellaceae</taxon>
        <taxon>Segatella</taxon>
    </lineage>
</organism>
<evidence type="ECO:0000313" key="1">
    <source>
        <dbReference type="EMBL" id="RHH85301.1"/>
    </source>
</evidence>
<sequence>MNIKKTDMEEKINIAEILKNKPQGTKLYNWLYNTNVELDTISTTDKETAIWCTKQKDINTTIYFSFSKLGTMKGWLDGLQILLPSKEMRDWRKFAWKKGDLLINSSGFQCIFKEWDSDDYTKFNGCYSNSRDGYEDVSNAETAKFDKLDNNIAYGYVREIERKLGGILNLETLEIEKAQPEFKDGDIVCMMDRFDNYRFIFIYRNEDDENFYYHAHITRNGFVNLGENEYLSKPRNYSVHLATDLEKQQLFDALAKKGKAWDAEKKMIVDLKKKVELKPFDKVVVRCSEADRWSIDFFSYKAPNGYICAGDAWFGYCLPYNEETAKLIGTTKDMEV</sequence>
<comment type="caution">
    <text evidence="1">The sequence shown here is derived from an EMBL/GenBank/DDBJ whole genome shotgun (WGS) entry which is preliminary data.</text>
</comment>
<accession>A0A414YGN7</accession>
<name>A0A414YGN7_9BACT</name>
<proteinExistence type="predicted"/>
<reference evidence="1 2" key="1">
    <citation type="submission" date="2018-08" db="EMBL/GenBank/DDBJ databases">
        <title>A genome reference for cultivated species of the human gut microbiota.</title>
        <authorList>
            <person name="Zou Y."/>
            <person name="Xue W."/>
            <person name="Luo G."/>
        </authorList>
    </citation>
    <scope>NUCLEOTIDE SEQUENCE [LARGE SCALE GENOMIC DNA]</scope>
    <source>
        <strain evidence="1 2">AM16-54</strain>
    </source>
</reference>
<dbReference type="Proteomes" id="UP000284548">
    <property type="component" value="Unassembled WGS sequence"/>
</dbReference>
<evidence type="ECO:0000313" key="2">
    <source>
        <dbReference type="Proteomes" id="UP000284548"/>
    </source>
</evidence>